<comment type="catalytic activity">
    <reaction evidence="8">
        <text>N-terminal L-seryl-L-prolyl-L-lysyl-[protein] + 3 S-adenosyl-L-methionine = N-terminal N,N,N-trimethyl-L-seryl-L-prolyl-L-lysyl-[protein] + 3 S-adenosyl-L-homocysteine + 3 H(+)</text>
        <dbReference type="Rhea" id="RHEA:54724"/>
        <dbReference type="Rhea" id="RHEA-COMP:13789"/>
        <dbReference type="Rhea" id="RHEA-COMP:13973"/>
        <dbReference type="ChEBI" id="CHEBI:15378"/>
        <dbReference type="ChEBI" id="CHEBI:57856"/>
        <dbReference type="ChEBI" id="CHEBI:59789"/>
        <dbReference type="ChEBI" id="CHEBI:138061"/>
        <dbReference type="ChEBI" id="CHEBI:138317"/>
        <dbReference type="EC" id="2.1.1.244"/>
    </reaction>
</comment>
<evidence type="ECO:0000313" key="11">
    <source>
        <dbReference type="EMBL" id="KAK8883183.1"/>
    </source>
</evidence>
<protein>
    <recommendedName>
        <fullName evidence="6">Alpha N-terminal protein methyltransferase 1</fullName>
        <ecNumber evidence="5">2.1.1.244</ecNumber>
    </recommendedName>
    <alternativeName>
        <fullName evidence="7">X-Pro-Lys N-terminal protein methyltransferase 1</fullName>
    </alternativeName>
</protein>
<keyword evidence="3" id="KW-0808">Transferase</keyword>
<dbReference type="PANTHER" id="PTHR12753">
    <property type="entry name" value="AD-003 - RELATED"/>
    <property type="match status" value="1"/>
</dbReference>
<evidence type="ECO:0000256" key="3">
    <source>
        <dbReference type="ARBA" id="ARBA00022679"/>
    </source>
</evidence>
<dbReference type="Proteomes" id="UP001470230">
    <property type="component" value="Unassembled WGS sequence"/>
</dbReference>
<evidence type="ECO:0000256" key="1">
    <source>
        <dbReference type="ARBA" id="ARBA00009059"/>
    </source>
</evidence>
<keyword evidence="12" id="KW-1185">Reference proteome</keyword>
<dbReference type="PANTHER" id="PTHR12753:SF0">
    <property type="entry name" value="ALPHA N-TERMINAL PROTEIN METHYLTRANSFERASE 1"/>
    <property type="match status" value="1"/>
</dbReference>
<evidence type="ECO:0000256" key="8">
    <source>
        <dbReference type="ARBA" id="ARBA00047306"/>
    </source>
</evidence>
<evidence type="ECO:0000256" key="4">
    <source>
        <dbReference type="ARBA" id="ARBA00022691"/>
    </source>
</evidence>
<dbReference type="InterPro" id="IPR029063">
    <property type="entry name" value="SAM-dependent_MTases_sf"/>
</dbReference>
<dbReference type="GO" id="GO:0008168">
    <property type="term" value="F:methyltransferase activity"/>
    <property type="evidence" value="ECO:0007669"/>
    <property type="project" value="UniProtKB-KW"/>
</dbReference>
<gene>
    <name evidence="11" type="ORF">M9Y10_045833</name>
</gene>
<organism evidence="11 12">
    <name type="scientific">Tritrichomonas musculus</name>
    <dbReference type="NCBI Taxonomy" id="1915356"/>
    <lineage>
        <taxon>Eukaryota</taxon>
        <taxon>Metamonada</taxon>
        <taxon>Parabasalia</taxon>
        <taxon>Tritrichomonadida</taxon>
        <taxon>Tritrichomonadidae</taxon>
        <taxon>Tritrichomonas</taxon>
    </lineage>
</organism>
<evidence type="ECO:0000256" key="7">
    <source>
        <dbReference type="ARBA" id="ARBA00043129"/>
    </source>
</evidence>
<dbReference type="EC" id="2.1.1.244" evidence="5"/>
<reference evidence="11 12" key="1">
    <citation type="submission" date="2024-04" db="EMBL/GenBank/DDBJ databases">
        <title>Tritrichomonas musculus Genome.</title>
        <authorList>
            <person name="Alves-Ferreira E."/>
            <person name="Grigg M."/>
            <person name="Lorenzi H."/>
            <person name="Galac M."/>
        </authorList>
    </citation>
    <scope>NUCLEOTIDE SEQUENCE [LARGE SCALE GENOMIC DNA]</scope>
    <source>
        <strain evidence="11 12">EAF2021</strain>
    </source>
</reference>
<dbReference type="EMBL" id="JAPFFF010000009">
    <property type="protein sequence ID" value="KAK8883183.1"/>
    <property type="molecule type" value="Genomic_DNA"/>
</dbReference>
<comment type="catalytic activity">
    <reaction evidence="9">
        <text>N-terminal L-prolyl-L-prolyl-L-lysyl-[protein] + 2 S-adenosyl-L-methionine = N-terminal N,N-dimethyl-L-prolyl-L-prolyl-L-lysyl-[protein] + 2 S-adenosyl-L-homocysteine + 2 H(+)</text>
        <dbReference type="Rhea" id="RHEA:54736"/>
        <dbReference type="Rhea" id="RHEA-COMP:13787"/>
        <dbReference type="Rhea" id="RHEA-COMP:13974"/>
        <dbReference type="ChEBI" id="CHEBI:15378"/>
        <dbReference type="ChEBI" id="CHEBI:57856"/>
        <dbReference type="ChEBI" id="CHEBI:59789"/>
        <dbReference type="ChEBI" id="CHEBI:138059"/>
        <dbReference type="ChEBI" id="CHEBI:138318"/>
        <dbReference type="EC" id="2.1.1.244"/>
    </reaction>
</comment>
<comment type="similarity">
    <text evidence="1">Belongs to the methyltransferase superfamily. NTM1 family.</text>
</comment>
<dbReference type="Pfam" id="PF05891">
    <property type="entry name" value="Methyltransf_PK"/>
    <property type="match status" value="1"/>
</dbReference>
<evidence type="ECO:0000256" key="10">
    <source>
        <dbReference type="ARBA" id="ARBA00048167"/>
    </source>
</evidence>
<keyword evidence="2 11" id="KW-0489">Methyltransferase</keyword>
<evidence type="ECO:0000256" key="5">
    <source>
        <dbReference type="ARBA" id="ARBA00039112"/>
    </source>
</evidence>
<evidence type="ECO:0000256" key="9">
    <source>
        <dbReference type="ARBA" id="ARBA00047885"/>
    </source>
</evidence>
<dbReference type="Gene3D" id="3.40.50.150">
    <property type="entry name" value="Vaccinia Virus protein VP39"/>
    <property type="match status" value="1"/>
</dbReference>
<comment type="catalytic activity">
    <reaction evidence="10">
        <text>N-terminal L-alanyl-L-prolyl-L-lysyl-[protein] + 3 S-adenosyl-L-methionine = N-terminal N,N,N-trimethyl-L-alanyl-L-prolyl-L-lysyl-[protein] + 3 S-adenosyl-L-homocysteine + 3 H(+)</text>
        <dbReference type="Rhea" id="RHEA:54712"/>
        <dbReference type="Rhea" id="RHEA-COMP:13785"/>
        <dbReference type="Rhea" id="RHEA-COMP:13971"/>
        <dbReference type="ChEBI" id="CHEBI:15378"/>
        <dbReference type="ChEBI" id="CHEBI:57856"/>
        <dbReference type="ChEBI" id="CHEBI:59789"/>
        <dbReference type="ChEBI" id="CHEBI:138057"/>
        <dbReference type="ChEBI" id="CHEBI:138315"/>
        <dbReference type="EC" id="2.1.1.244"/>
    </reaction>
</comment>
<dbReference type="PIRSF" id="PIRSF016958">
    <property type="entry name" value="DUF858_MeTrfase_lik"/>
    <property type="match status" value="1"/>
</dbReference>
<evidence type="ECO:0000313" key="12">
    <source>
        <dbReference type="Proteomes" id="UP001470230"/>
    </source>
</evidence>
<name>A0ABR2JX36_9EUKA</name>
<dbReference type="SUPFAM" id="SSF53335">
    <property type="entry name" value="S-adenosyl-L-methionine-dependent methyltransferases"/>
    <property type="match status" value="1"/>
</dbReference>
<comment type="caution">
    <text evidence="11">The sequence shown here is derived from an EMBL/GenBank/DDBJ whole genome shotgun (WGS) entry which is preliminary data.</text>
</comment>
<evidence type="ECO:0000256" key="6">
    <source>
        <dbReference type="ARBA" id="ARBA00039449"/>
    </source>
</evidence>
<dbReference type="InterPro" id="IPR008576">
    <property type="entry name" value="MeTrfase_NTM1"/>
</dbReference>
<proteinExistence type="inferred from homology"/>
<sequence length="240" mass="27983">MGMFYSSDPYKEEGLFRPEDVSNYYGDKFYLVGADFWRKQEKSNAGMLDGFTYTHDTDITFSRAILDRQVKGHNLGNQHCAEFGAGIGRITKNLLIEYFQEIDLIDPVKEFLDFAQKDFGDRVKLNLYPIGAQEWKATTKYDCFWIQWTLMYLTDDDAIKLLKDCKNHLKRYGKIFVKENGFPNDPDKSLAYWNPDDHSFARSHESYLALFEKAGLTVVENLLQPDWGEDLLPLYAFVLR</sequence>
<keyword evidence="4" id="KW-0949">S-adenosyl-L-methionine</keyword>
<evidence type="ECO:0000256" key="2">
    <source>
        <dbReference type="ARBA" id="ARBA00022603"/>
    </source>
</evidence>
<accession>A0ABR2JX36</accession>
<dbReference type="GO" id="GO:0032259">
    <property type="term" value="P:methylation"/>
    <property type="evidence" value="ECO:0007669"/>
    <property type="project" value="UniProtKB-KW"/>
</dbReference>